<feature type="compositionally biased region" description="Basic and acidic residues" evidence="6">
    <location>
        <begin position="431"/>
        <end position="448"/>
    </location>
</feature>
<feature type="domain" description="NADH:quinone oxidoreductase/Mrp antiporter transmembrane" evidence="8">
    <location>
        <begin position="114"/>
        <end position="403"/>
    </location>
</feature>
<feature type="transmembrane region" description="Helical" evidence="7">
    <location>
        <begin position="97"/>
        <end position="115"/>
    </location>
</feature>
<dbReference type="InterPro" id="IPR003945">
    <property type="entry name" value="NU5C-like"/>
</dbReference>
<keyword evidence="3 7" id="KW-1133">Transmembrane helix</keyword>
<dbReference type="RefSeq" id="WP_344495538.1">
    <property type="nucleotide sequence ID" value="NZ_BAAAQX010000062.1"/>
</dbReference>
<feature type="transmembrane region" description="Helical" evidence="7">
    <location>
        <begin position="296"/>
        <end position="318"/>
    </location>
</feature>
<feature type="region of interest" description="Disordered" evidence="6">
    <location>
        <begin position="425"/>
        <end position="448"/>
    </location>
</feature>
<comment type="caution">
    <text evidence="9">The sequence shown here is derived from an EMBL/GenBank/DDBJ whole genome shotgun (WGS) entry which is preliminary data.</text>
</comment>
<feature type="transmembrane region" description="Helical" evidence="7">
    <location>
        <begin position="68"/>
        <end position="90"/>
    </location>
</feature>
<evidence type="ECO:0000256" key="7">
    <source>
        <dbReference type="SAM" id="Phobius"/>
    </source>
</evidence>
<name>A0ABN3D307_9ACTN</name>
<dbReference type="EMBL" id="BAAAQX010000062">
    <property type="protein sequence ID" value="GAA2216176.1"/>
    <property type="molecule type" value="Genomic_DNA"/>
</dbReference>
<dbReference type="PRINTS" id="PR01434">
    <property type="entry name" value="NADHDHGNASE5"/>
</dbReference>
<evidence type="ECO:0000256" key="6">
    <source>
        <dbReference type="SAM" id="MobiDB-lite"/>
    </source>
</evidence>
<keyword evidence="2 5" id="KW-0812">Transmembrane</keyword>
<proteinExistence type="predicted"/>
<feature type="transmembrane region" description="Helical" evidence="7">
    <location>
        <begin position="700"/>
        <end position="719"/>
    </location>
</feature>
<evidence type="ECO:0000313" key="10">
    <source>
        <dbReference type="Proteomes" id="UP001499843"/>
    </source>
</evidence>
<feature type="transmembrane region" description="Helical" evidence="7">
    <location>
        <begin position="160"/>
        <end position="186"/>
    </location>
</feature>
<keyword evidence="10" id="KW-1185">Reference proteome</keyword>
<evidence type="ECO:0000256" key="4">
    <source>
        <dbReference type="ARBA" id="ARBA00023136"/>
    </source>
</evidence>
<comment type="subcellular location">
    <subcellularLocation>
        <location evidence="1">Endomembrane system</location>
        <topology evidence="1">Multi-pass membrane protein</topology>
    </subcellularLocation>
    <subcellularLocation>
        <location evidence="5">Membrane</location>
        <topology evidence="5">Multi-pass membrane protein</topology>
    </subcellularLocation>
</comment>
<gene>
    <name evidence="9" type="ORF">GCM10009850_116450</name>
</gene>
<evidence type="ECO:0000313" key="9">
    <source>
        <dbReference type="EMBL" id="GAA2216176.1"/>
    </source>
</evidence>
<organism evidence="9 10">
    <name type="scientific">Nonomuraea monospora</name>
    <dbReference type="NCBI Taxonomy" id="568818"/>
    <lineage>
        <taxon>Bacteria</taxon>
        <taxon>Bacillati</taxon>
        <taxon>Actinomycetota</taxon>
        <taxon>Actinomycetes</taxon>
        <taxon>Streptosporangiales</taxon>
        <taxon>Streptosporangiaceae</taxon>
        <taxon>Nonomuraea</taxon>
    </lineage>
</organism>
<evidence type="ECO:0000259" key="8">
    <source>
        <dbReference type="Pfam" id="PF00361"/>
    </source>
</evidence>
<sequence>MTALLWLLPGLPTCSGGLLLLFVRRCGRSVAITVGALTLVTAVVVALARPVATVRLVLGGGQGLAVDGLSAVMVVVVAVVGLVVLVFAAGEVREARFYGLMLVFVGAMLVTVTAGDLVLLLMGWEVMGAMSYALIGYWWHDGRRVSSGTVAFLTTRAGDLGLYFAAGAAVAGAGAMGLDAAGAAGLGEGGLGGGGLAGLGEPWRDLVAGGIVLAALGKSAQLPFSFWLSRAMDGPSPVSALLHSATMVAAGAYLLLRVQPLLAAVGWAAGVVAWAGAVTALLLGAVAVGQRELKQLLAASTCAQVGFMVCAAGVGAVAGGAAQLVAHAAVKSLLFLAAGVWLSALGTQELRRLGGAGRRWPVVGVSFWVGAVALAGVPPWSLWVTKDVILGAVRSPGLYVVLLGAAVLAAAYSAKALASVWRAGEKPSGAGRDEAGKAREVRAGARRDEAGRAGAGRAGVREVTAWEQAPLPVLALAAAGLGAVGLPGVFEAWGRLVGDPHAAAPSASGLAWSGGLAIVVAATVTVALMRRHPGTRLARSHERPTRLGADERPTRLGADGRLARLRAVGHPAQRAVGRLAPLRAVGRPARVGAWVGAWVARIGGWGARAGEGFASWLWLERAAVTVIARPVMALARALARFDDRAIDAAVEAVPRAGMSMARLARKPFEARLDDVVQTVAGAAGRLGGLARRPQTGQVHLYFAQAAVALTVLAIVFALLR</sequence>
<feature type="transmembrane region" description="Helical" evidence="7">
    <location>
        <begin position="206"/>
        <end position="228"/>
    </location>
</feature>
<feature type="transmembrane region" description="Helical" evidence="7">
    <location>
        <begin position="240"/>
        <end position="258"/>
    </location>
</feature>
<evidence type="ECO:0000256" key="3">
    <source>
        <dbReference type="ARBA" id="ARBA00022989"/>
    </source>
</evidence>
<evidence type="ECO:0000256" key="1">
    <source>
        <dbReference type="ARBA" id="ARBA00004127"/>
    </source>
</evidence>
<dbReference type="PANTHER" id="PTHR42829:SF2">
    <property type="entry name" value="NADH-UBIQUINONE OXIDOREDUCTASE CHAIN 5"/>
    <property type="match status" value="1"/>
</dbReference>
<keyword evidence="4 7" id="KW-0472">Membrane</keyword>
<reference evidence="9 10" key="1">
    <citation type="journal article" date="2019" name="Int. J. Syst. Evol. Microbiol.">
        <title>The Global Catalogue of Microorganisms (GCM) 10K type strain sequencing project: providing services to taxonomists for standard genome sequencing and annotation.</title>
        <authorList>
            <consortium name="The Broad Institute Genomics Platform"/>
            <consortium name="The Broad Institute Genome Sequencing Center for Infectious Disease"/>
            <person name="Wu L."/>
            <person name="Ma J."/>
        </authorList>
    </citation>
    <scope>NUCLEOTIDE SEQUENCE [LARGE SCALE GENOMIC DNA]</scope>
    <source>
        <strain evidence="9 10">JCM 16114</strain>
    </source>
</reference>
<feature type="transmembrane region" description="Helical" evidence="7">
    <location>
        <begin position="397"/>
        <end position="418"/>
    </location>
</feature>
<evidence type="ECO:0000256" key="5">
    <source>
        <dbReference type="RuleBase" id="RU000320"/>
    </source>
</evidence>
<dbReference type="PANTHER" id="PTHR42829">
    <property type="entry name" value="NADH-UBIQUINONE OXIDOREDUCTASE CHAIN 5"/>
    <property type="match status" value="1"/>
</dbReference>
<feature type="transmembrane region" description="Helical" evidence="7">
    <location>
        <begin position="6"/>
        <end position="23"/>
    </location>
</feature>
<evidence type="ECO:0000256" key="2">
    <source>
        <dbReference type="ARBA" id="ARBA00022692"/>
    </source>
</evidence>
<feature type="transmembrane region" description="Helical" evidence="7">
    <location>
        <begin position="471"/>
        <end position="490"/>
    </location>
</feature>
<dbReference type="Pfam" id="PF00361">
    <property type="entry name" value="Proton_antipo_M"/>
    <property type="match status" value="1"/>
</dbReference>
<dbReference type="InterPro" id="IPR001750">
    <property type="entry name" value="ND/Mrp_TM"/>
</dbReference>
<feature type="transmembrane region" description="Helical" evidence="7">
    <location>
        <begin position="359"/>
        <end position="377"/>
    </location>
</feature>
<feature type="transmembrane region" description="Helical" evidence="7">
    <location>
        <begin position="264"/>
        <end position="289"/>
    </location>
</feature>
<dbReference type="Proteomes" id="UP001499843">
    <property type="component" value="Unassembled WGS sequence"/>
</dbReference>
<protein>
    <recommendedName>
        <fullName evidence="8">NADH:quinone oxidoreductase/Mrp antiporter transmembrane domain-containing protein</fullName>
    </recommendedName>
</protein>
<accession>A0ABN3D307</accession>
<feature type="transmembrane region" description="Helical" evidence="7">
    <location>
        <begin position="510"/>
        <end position="529"/>
    </location>
</feature>
<feature type="transmembrane region" description="Helical" evidence="7">
    <location>
        <begin position="30"/>
        <end position="48"/>
    </location>
</feature>
<feature type="transmembrane region" description="Helical" evidence="7">
    <location>
        <begin position="324"/>
        <end position="347"/>
    </location>
</feature>
<feature type="transmembrane region" description="Helical" evidence="7">
    <location>
        <begin position="121"/>
        <end position="139"/>
    </location>
</feature>